<organism evidence="2">
    <name type="scientific">Streptomyces rochei</name>
    <name type="common">Streptomyces parvullus</name>
    <dbReference type="NCBI Taxonomy" id="1928"/>
    <lineage>
        <taxon>Bacteria</taxon>
        <taxon>Bacillati</taxon>
        <taxon>Actinomycetota</taxon>
        <taxon>Actinomycetes</taxon>
        <taxon>Kitasatosporales</taxon>
        <taxon>Streptomycetaceae</taxon>
        <taxon>Streptomyces</taxon>
        <taxon>Streptomyces rochei group</taxon>
    </lineage>
</organism>
<dbReference type="AlphaFoldDB" id="A0A0U3UIK2"/>
<dbReference type="RefSeq" id="WP_306693450.1">
    <property type="nucleotide sequence ID" value="NZ_CP121271.1"/>
</dbReference>
<accession>A0A0U3UIK2</accession>
<dbReference type="InterPro" id="IPR029058">
    <property type="entry name" value="AB_hydrolase_fold"/>
</dbReference>
<dbReference type="EMBL" id="CP121271">
    <property type="protein sequence ID" value="WMC90244.1"/>
    <property type="molecule type" value="Genomic_DNA"/>
</dbReference>
<evidence type="ECO:0000313" key="2">
    <source>
        <dbReference type="EMBL" id="ALV82333.1"/>
    </source>
</evidence>
<dbReference type="EMBL" id="KT362046">
    <property type="protein sequence ID" value="ALV82333.1"/>
    <property type="molecule type" value="Genomic_DNA"/>
</dbReference>
<keyword evidence="3" id="KW-0378">Hydrolase</keyword>
<reference evidence="3" key="2">
    <citation type="submission" date="2023-03" db="EMBL/GenBank/DDBJ databases">
        <title>Borrelidin-producing and root-colonizing Streptomyces rochei is a potent biopesticide for soil-borne oomycete-caused plant diseases.</title>
        <authorList>
            <person name="Zhou D."/>
            <person name="Wang X."/>
            <person name="Navarro-Munoz J.C."/>
            <person name="Li W."/>
            <person name="Li J."/>
            <person name="Jiu M."/>
            <person name="Deng S."/>
            <person name="Ye Y."/>
            <person name="Daly P."/>
            <person name="Wei L."/>
        </authorList>
    </citation>
    <scope>NUCLEOTIDE SEQUENCE</scope>
    <source>
        <strain evidence="3">JK1</strain>
    </source>
</reference>
<proteinExistence type="predicted"/>
<dbReference type="InterPro" id="IPR051044">
    <property type="entry name" value="MAG_DAG_Lipase"/>
</dbReference>
<dbReference type="Pfam" id="PF12146">
    <property type="entry name" value="Hydrolase_4"/>
    <property type="match status" value="1"/>
</dbReference>
<protein>
    <submittedName>
        <fullName evidence="3">Alpha/beta fold hydrolase</fullName>
    </submittedName>
</protein>
<gene>
    <name evidence="2" type="primary">bor2F</name>
    <name evidence="3" type="ORF">P7W03_33555</name>
</gene>
<dbReference type="Proteomes" id="UP001231701">
    <property type="component" value="Chromosome"/>
</dbReference>
<dbReference type="Gene3D" id="3.40.50.1820">
    <property type="entry name" value="alpha/beta hydrolase"/>
    <property type="match status" value="1"/>
</dbReference>
<reference evidence="2" key="1">
    <citation type="submission" date="2015-08" db="EMBL/GenBank/DDBJ databases">
        <title>Discovery of a novel antibiotic invisible to genome mining, by efficient functional screening of genomic libraries.</title>
        <authorList>
            <person name="Xu M."/>
            <person name="Wang Y."/>
            <person name="Liu M."/>
            <person name="Zhao Z."/>
            <person name="Xu L."/>
            <person name="Chen X."/>
            <person name="Gao G."/>
            <person name="Han D."/>
            <person name="Liu L."/>
            <person name="Huang S."/>
            <person name="He X."/>
            <person name="Lin S."/>
            <person name="Kang Q."/>
            <person name="Ou H."/>
            <person name="Zhou H."/>
            <person name="Pang X."/>
            <person name="Deng Z."/>
            <person name="Tao M."/>
        </authorList>
    </citation>
    <scope>NUCLEOTIDE SEQUENCE</scope>
    <source>
        <strain evidence="2">Sal35</strain>
    </source>
</reference>
<dbReference type="GeneID" id="90947069"/>
<dbReference type="SUPFAM" id="SSF53474">
    <property type="entry name" value="alpha/beta-Hydrolases"/>
    <property type="match status" value="1"/>
</dbReference>
<dbReference type="PANTHER" id="PTHR11614">
    <property type="entry name" value="PHOSPHOLIPASE-RELATED"/>
    <property type="match status" value="1"/>
</dbReference>
<sequence length="272" mass="29521">MPTTSMLTAADGTGLTLHHWTTPGATSAVFYLHGIQSHAGWLFETGPELNARGIDVYALDRRGSGRSEGPRGHLPSADLVLDDYARALDAVTAEVGGAGPVALGQSLGGSVLAALWCTRDLPVRRLVLCAPALGQQRARHTADTLAERRALTGSGLRPVGLADGDYTDLPRYREFLTGDHLMLREVTSATQATLVHLEDHYARGAPRTRLPVDLALPTHDPIIDLSAARAMLRRLTSAVHEEVFATDRHYVEFTSARTAYWDWLATRLKEEA</sequence>
<evidence type="ECO:0000259" key="1">
    <source>
        <dbReference type="Pfam" id="PF12146"/>
    </source>
</evidence>
<dbReference type="InterPro" id="IPR022742">
    <property type="entry name" value="Hydrolase_4"/>
</dbReference>
<dbReference type="GO" id="GO:0016787">
    <property type="term" value="F:hydrolase activity"/>
    <property type="evidence" value="ECO:0007669"/>
    <property type="project" value="UniProtKB-KW"/>
</dbReference>
<evidence type="ECO:0000313" key="3">
    <source>
        <dbReference type="EMBL" id="WMC90244.1"/>
    </source>
</evidence>
<feature type="domain" description="Serine aminopeptidase S33" evidence="1">
    <location>
        <begin position="27"/>
        <end position="241"/>
    </location>
</feature>
<name>A0A0U3UIK2_STRRO</name>